<evidence type="ECO:0000313" key="2">
    <source>
        <dbReference type="EMBL" id="KAJ8936096.1"/>
    </source>
</evidence>
<comment type="caution">
    <text evidence="2">The sequence shown here is derived from an EMBL/GenBank/DDBJ whole genome shotgun (WGS) entry which is preliminary data.</text>
</comment>
<keyword evidence="3" id="KW-1185">Reference proteome</keyword>
<protein>
    <submittedName>
        <fullName evidence="2">Uncharacterized protein</fullName>
    </submittedName>
</protein>
<dbReference type="AlphaFoldDB" id="A0AAV8XCB0"/>
<accession>A0AAV8XCB0</accession>
<dbReference type="EMBL" id="JAPWTK010000784">
    <property type="protein sequence ID" value="KAJ8936096.1"/>
    <property type="molecule type" value="Genomic_DNA"/>
</dbReference>
<organism evidence="2 3">
    <name type="scientific">Aromia moschata</name>
    <dbReference type="NCBI Taxonomy" id="1265417"/>
    <lineage>
        <taxon>Eukaryota</taxon>
        <taxon>Metazoa</taxon>
        <taxon>Ecdysozoa</taxon>
        <taxon>Arthropoda</taxon>
        <taxon>Hexapoda</taxon>
        <taxon>Insecta</taxon>
        <taxon>Pterygota</taxon>
        <taxon>Neoptera</taxon>
        <taxon>Endopterygota</taxon>
        <taxon>Coleoptera</taxon>
        <taxon>Polyphaga</taxon>
        <taxon>Cucujiformia</taxon>
        <taxon>Chrysomeloidea</taxon>
        <taxon>Cerambycidae</taxon>
        <taxon>Cerambycinae</taxon>
        <taxon>Callichromatini</taxon>
        <taxon>Aromia</taxon>
    </lineage>
</organism>
<feature type="coiled-coil region" evidence="1">
    <location>
        <begin position="49"/>
        <end position="83"/>
    </location>
</feature>
<dbReference type="Proteomes" id="UP001162162">
    <property type="component" value="Unassembled WGS sequence"/>
</dbReference>
<evidence type="ECO:0000313" key="3">
    <source>
        <dbReference type="Proteomes" id="UP001162162"/>
    </source>
</evidence>
<sequence>MVPCGGYVLCTTRVMKFYCTRCNNSDIRSMFQEVIQVKEEICESKNKIIENKDQIIANKEELINLLRKEIEKLKESTSQENIKISYHDAKVIEDKINPTILGVGVNKIKYVKEGGVAISCSKEQYIQNISESIKRKMGEEYEIKIPEKKNPKIKIFNIEKKSLEDPDVLIENIVIQNVICTPADLYSIMKILSNYENRRIKIMS</sequence>
<proteinExistence type="predicted"/>
<reference evidence="2" key="1">
    <citation type="journal article" date="2023" name="Insect Mol. Biol.">
        <title>Genome sequencing provides insights into the evolution of gene families encoding plant cell wall-degrading enzymes in longhorned beetles.</title>
        <authorList>
            <person name="Shin N.R."/>
            <person name="Okamura Y."/>
            <person name="Kirsch R."/>
            <person name="Pauchet Y."/>
        </authorList>
    </citation>
    <scope>NUCLEOTIDE SEQUENCE</scope>
    <source>
        <strain evidence="2">AMC_N1</strain>
    </source>
</reference>
<gene>
    <name evidence="2" type="ORF">NQ318_004943</name>
</gene>
<evidence type="ECO:0000256" key="1">
    <source>
        <dbReference type="SAM" id="Coils"/>
    </source>
</evidence>
<name>A0AAV8XCB0_9CUCU</name>
<keyword evidence="1" id="KW-0175">Coiled coil</keyword>